<dbReference type="PATRIC" id="fig|706587.4.peg.3584"/>
<evidence type="ECO:0000256" key="4">
    <source>
        <dbReference type="ARBA" id="ARBA00022737"/>
    </source>
</evidence>
<dbReference type="InterPro" id="IPR012724">
    <property type="entry name" value="DnaJ"/>
</dbReference>
<dbReference type="Pfam" id="PF01556">
    <property type="entry name" value="DnaJ_C"/>
    <property type="match status" value="1"/>
</dbReference>
<dbReference type="CDD" id="cd06257">
    <property type="entry name" value="DnaJ"/>
    <property type="match status" value="1"/>
</dbReference>
<feature type="repeat" description="CXXCXGXG motif" evidence="12">
    <location>
        <begin position="184"/>
        <end position="191"/>
    </location>
</feature>
<evidence type="ECO:0000256" key="11">
    <source>
        <dbReference type="ARBA" id="ARBA00067609"/>
    </source>
</evidence>
<feature type="binding site" evidence="12">
    <location>
        <position position="198"/>
    </location>
    <ligand>
        <name>Zn(2+)</name>
        <dbReference type="ChEBI" id="CHEBI:29105"/>
        <label>1</label>
    </ligand>
</feature>
<dbReference type="eggNOG" id="COG0484">
    <property type="taxonomic scope" value="Bacteria"/>
</dbReference>
<protein>
    <recommendedName>
        <fullName evidence="11 12">Chaperone protein DnaJ</fullName>
    </recommendedName>
</protein>
<feature type="binding site" evidence="12">
    <location>
        <position position="162"/>
    </location>
    <ligand>
        <name>Zn(2+)</name>
        <dbReference type="ChEBI" id="CHEBI:29105"/>
        <label>2</label>
    </ligand>
</feature>
<dbReference type="InterPro" id="IPR036410">
    <property type="entry name" value="HSP_DnaJ_Cys-rich_dom_sf"/>
</dbReference>
<keyword evidence="2 12" id="KW-0235">DNA replication</keyword>
<dbReference type="KEGG" id="dti:Desti_3152"/>
<dbReference type="Gene3D" id="1.10.287.110">
    <property type="entry name" value="DnaJ domain"/>
    <property type="match status" value="1"/>
</dbReference>
<feature type="zinc finger region" description="CR-type" evidence="13">
    <location>
        <begin position="132"/>
        <end position="210"/>
    </location>
</feature>
<dbReference type="SUPFAM" id="SSF57938">
    <property type="entry name" value="DnaJ/Hsp40 cysteine-rich domain"/>
    <property type="match status" value="1"/>
</dbReference>
<feature type="domain" description="J" evidence="15">
    <location>
        <begin position="5"/>
        <end position="70"/>
    </location>
</feature>
<dbReference type="STRING" id="706587.Desti_3152"/>
<keyword evidence="1 12" id="KW-0963">Cytoplasm</keyword>
<dbReference type="InterPro" id="IPR001623">
    <property type="entry name" value="DnaJ_domain"/>
</dbReference>
<dbReference type="EMBL" id="CP003360">
    <property type="protein sequence ID" value="AFM25813.1"/>
    <property type="molecule type" value="Genomic_DNA"/>
</dbReference>
<keyword evidence="7 12" id="KW-0346">Stress response</keyword>
<feature type="binding site" evidence="12">
    <location>
        <position position="201"/>
    </location>
    <ligand>
        <name>Zn(2+)</name>
        <dbReference type="ChEBI" id="CHEBI:29105"/>
        <label>1</label>
    </ligand>
</feature>
<dbReference type="Gene3D" id="2.10.230.10">
    <property type="entry name" value="Heat shock protein DnaJ, cysteine-rich domain"/>
    <property type="match status" value="1"/>
</dbReference>
<dbReference type="AlphaFoldDB" id="I4C8C2"/>
<accession>I4C8C2</accession>
<evidence type="ECO:0000256" key="6">
    <source>
        <dbReference type="ARBA" id="ARBA00022833"/>
    </source>
</evidence>
<evidence type="ECO:0000256" key="5">
    <source>
        <dbReference type="ARBA" id="ARBA00022771"/>
    </source>
</evidence>
<dbReference type="InterPro" id="IPR008971">
    <property type="entry name" value="HSP40/DnaJ_pept-bd"/>
</dbReference>
<dbReference type="GO" id="GO:0008270">
    <property type="term" value="F:zinc ion binding"/>
    <property type="evidence" value="ECO:0007669"/>
    <property type="project" value="UniProtKB-UniRule"/>
</dbReference>
<evidence type="ECO:0000256" key="9">
    <source>
        <dbReference type="ARBA" id="ARBA00053423"/>
    </source>
</evidence>
<evidence type="ECO:0000313" key="18">
    <source>
        <dbReference type="Proteomes" id="UP000006055"/>
    </source>
</evidence>
<dbReference type="CDD" id="cd10719">
    <property type="entry name" value="DnaJ_zf"/>
    <property type="match status" value="1"/>
</dbReference>
<comment type="domain">
    <text evidence="12">The J domain is necessary and sufficient to stimulate DnaK ATPase activity. Zinc center 1 plays an important role in the autonomous, DnaK-independent chaperone activity of DnaJ. Zinc center 2 is essential for interaction with DnaK and for DnaJ activity.</text>
</comment>
<dbReference type="Pfam" id="PF00226">
    <property type="entry name" value="DnaJ"/>
    <property type="match status" value="1"/>
</dbReference>
<dbReference type="HAMAP" id="MF_01152">
    <property type="entry name" value="DnaJ"/>
    <property type="match status" value="1"/>
</dbReference>
<dbReference type="PROSITE" id="PS00636">
    <property type="entry name" value="DNAJ_1"/>
    <property type="match status" value="1"/>
</dbReference>
<evidence type="ECO:0000256" key="14">
    <source>
        <dbReference type="SAM" id="MobiDB-lite"/>
    </source>
</evidence>
<dbReference type="NCBIfam" id="NF008035">
    <property type="entry name" value="PRK10767.1"/>
    <property type="match status" value="1"/>
</dbReference>
<keyword evidence="5 12" id="KW-0863">Zinc-finger</keyword>
<dbReference type="InterPro" id="IPR002939">
    <property type="entry name" value="DnaJ_C"/>
</dbReference>
<feature type="repeat" description="CXXCXGXG motif" evidence="12">
    <location>
        <begin position="198"/>
        <end position="205"/>
    </location>
</feature>
<dbReference type="Pfam" id="PF00684">
    <property type="entry name" value="DnaJ_CXXCXGXG"/>
    <property type="match status" value="1"/>
</dbReference>
<evidence type="ECO:0000256" key="7">
    <source>
        <dbReference type="ARBA" id="ARBA00023016"/>
    </source>
</evidence>
<dbReference type="PROSITE" id="PS51188">
    <property type="entry name" value="ZF_CR"/>
    <property type="match status" value="1"/>
</dbReference>
<dbReference type="FunFam" id="2.60.260.20:FF:000005">
    <property type="entry name" value="Chaperone protein dnaJ 1, mitochondrial"/>
    <property type="match status" value="1"/>
</dbReference>
<dbReference type="PANTHER" id="PTHR43096:SF48">
    <property type="entry name" value="CHAPERONE PROTEIN DNAJ"/>
    <property type="match status" value="1"/>
</dbReference>
<feature type="binding site" evidence="12">
    <location>
        <position position="187"/>
    </location>
    <ligand>
        <name>Zn(2+)</name>
        <dbReference type="ChEBI" id="CHEBI:29105"/>
        <label>2</label>
    </ligand>
</feature>
<dbReference type="Gene3D" id="2.60.260.20">
    <property type="entry name" value="Urease metallochaperone UreE, N-terminal domain"/>
    <property type="match status" value="2"/>
</dbReference>
<comment type="function">
    <text evidence="9 12">Participates actively in the response to hyperosmotic and heat shock by preventing the aggregation of stress-denatured proteins and by disaggregating proteins, also in an autonomous, DnaK-independent fashion. Unfolded proteins bind initially to DnaJ; upon interaction with the DnaJ-bound protein, DnaK hydrolyzes its bound ATP, resulting in the formation of a stable complex. GrpE releases ADP from DnaK; ATP binding to DnaK triggers the release of the substrate protein, thus completing the reaction cycle. Several rounds of ATP-dependent interactions between DnaJ, DnaK and GrpE are required for fully efficient folding. Also involved, together with DnaK and GrpE, in the DNA replication of plasmids through activation of initiation proteins.</text>
</comment>
<feature type="repeat" description="CXXCXGXG motif" evidence="12">
    <location>
        <begin position="162"/>
        <end position="169"/>
    </location>
</feature>
<feature type="domain" description="CR-type" evidence="16">
    <location>
        <begin position="132"/>
        <end position="210"/>
    </location>
</feature>
<evidence type="ECO:0000256" key="12">
    <source>
        <dbReference type="HAMAP-Rule" id="MF_01152"/>
    </source>
</evidence>
<comment type="subcellular location">
    <subcellularLocation>
        <location evidence="12">Cytoplasm</location>
    </subcellularLocation>
</comment>
<feature type="region of interest" description="Disordered" evidence="14">
    <location>
        <begin position="223"/>
        <end position="242"/>
    </location>
</feature>
<feature type="binding site" evidence="12">
    <location>
        <position position="145"/>
    </location>
    <ligand>
        <name>Zn(2+)</name>
        <dbReference type="ChEBI" id="CHEBI:29105"/>
        <label>1</label>
    </ligand>
</feature>
<feature type="binding site" evidence="12">
    <location>
        <position position="184"/>
    </location>
    <ligand>
        <name>Zn(2+)</name>
        <dbReference type="ChEBI" id="CHEBI:29105"/>
        <label>2</label>
    </ligand>
</feature>
<dbReference type="Proteomes" id="UP000006055">
    <property type="component" value="Chromosome"/>
</dbReference>
<feature type="binding site" evidence="12">
    <location>
        <position position="165"/>
    </location>
    <ligand>
        <name>Zn(2+)</name>
        <dbReference type="ChEBI" id="CHEBI:29105"/>
        <label>2</label>
    </ligand>
</feature>
<gene>
    <name evidence="12" type="primary">dnaJ</name>
    <name evidence="17" type="ordered locus">Desti_3152</name>
</gene>
<dbReference type="HOGENOM" id="CLU_017633_0_7_7"/>
<dbReference type="CDD" id="cd10747">
    <property type="entry name" value="DnaJ_C"/>
    <property type="match status" value="1"/>
</dbReference>
<evidence type="ECO:0000256" key="3">
    <source>
        <dbReference type="ARBA" id="ARBA00022723"/>
    </source>
</evidence>
<feature type="repeat" description="CXXCXGXG motif" evidence="12">
    <location>
        <begin position="145"/>
        <end position="152"/>
    </location>
</feature>
<keyword evidence="4 12" id="KW-0677">Repeat</keyword>
<dbReference type="NCBIfam" id="TIGR02349">
    <property type="entry name" value="DnaJ_bact"/>
    <property type="match status" value="1"/>
</dbReference>
<evidence type="ECO:0000256" key="13">
    <source>
        <dbReference type="PROSITE-ProRule" id="PRU00546"/>
    </source>
</evidence>
<evidence type="ECO:0000259" key="15">
    <source>
        <dbReference type="PROSITE" id="PS50076"/>
    </source>
</evidence>
<evidence type="ECO:0000256" key="8">
    <source>
        <dbReference type="ARBA" id="ARBA00023186"/>
    </source>
</evidence>
<keyword evidence="3 12" id="KW-0479">Metal-binding</keyword>
<dbReference type="GO" id="GO:0009408">
    <property type="term" value="P:response to heat"/>
    <property type="evidence" value="ECO:0007669"/>
    <property type="project" value="InterPro"/>
</dbReference>
<dbReference type="OrthoDB" id="9779889at2"/>
<sequence>MTKRDYYEILQVAKNASPEEIKKAYRKLALEHHPDRNKGNKESEEKFKEAAEAYEVLSDSEKRQLYDRFGHSGLQQSGFRGFRDFDDIFSSFGDIFEEFFGFGSRGARGHAVRRGADLRYELVISFMDAATGKETEIDVSRHELCNECGGIGTRDGAQPSVCSTCGGRGTVTRSQGFFSISTTCPKCQGSGTIITDPCKNCRGVGRVLISKKLSLRVPPGVDTGSRLRLQGEGEPGDPGAPPGDLYVFIRVEQHDTFRREGDDVFVAVPITYSLAALGGRIEIPTLEGQDHLDIPQGTQSGQDFRIPGKGISHIRGRGRGDLIVIVYIQTPNKLSKEQEELIRRLAEIEGSQVSPKKRGFFSRNK</sequence>
<dbReference type="GO" id="GO:0005524">
    <property type="term" value="F:ATP binding"/>
    <property type="evidence" value="ECO:0007669"/>
    <property type="project" value="InterPro"/>
</dbReference>
<comment type="subunit">
    <text evidence="12">Homodimer.</text>
</comment>
<dbReference type="GO" id="GO:0031072">
    <property type="term" value="F:heat shock protein binding"/>
    <property type="evidence" value="ECO:0007669"/>
    <property type="project" value="InterPro"/>
</dbReference>
<evidence type="ECO:0000256" key="1">
    <source>
        <dbReference type="ARBA" id="ARBA00022490"/>
    </source>
</evidence>
<proteinExistence type="inferred from homology"/>
<dbReference type="PROSITE" id="PS50076">
    <property type="entry name" value="DNAJ_2"/>
    <property type="match status" value="1"/>
</dbReference>
<evidence type="ECO:0000259" key="16">
    <source>
        <dbReference type="PROSITE" id="PS51188"/>
    </source>
</evidence>
<keyword evidence="6 12" id="KW-0862">Zinc</keyword>
<dbReference type="InterPro" id="IPR001305">
    <property type="entry name" value="HSP_DnaJ_Cys-rich_dom"/>
</dbReference>
<dbReference type="GO" id="GO:0006260">
    <property type="term" value="P:DNA replication"/>
    <property type="evidence" value="ECO:0007669"/>
    <property type="project" value="UniProtKB-KW"/>
</dbReference>
<feature type="binding site" evidence="12">
    <location>
        <position position="148"/>
    </location>
    <ligand>
        <name>Zn(2+)</name>
        <dbReference type="ChEBI" id="CHEBI:29105"/>
        <label>1</label>
    </ligand>
</feature>
<dbReference type="InterPro" id="IPR018253">
    <property type="entry name" value="DnaJ_domain_CS"/>
</dbReference>
<dbReference type="GO" id="GO:0051082">
    <property type="term" value="F:unfolded protein binding"/>
    <property type="evidence" value="ECO:0007669"/>
    <property type="project" value="UniProtKB-UniRule"/>
</dbReference>
<dbReference type="SUPFAM" id="SSF46565">
    <property type="entry name" value="Chaperone J-domain"/>
    <property type="match status" value="1"/>
</dbReference>
<evidence type="ECO:0000256" key="10">
    <source>
        <dbReference type="ARBA" id="ARBA00061004"/>
    </source>
</evidence>
<evidence type="ECO:0000313" key="17">
    <source>
        <dbReference type="EMBL" id="AFM25813.1"/>
    </source>
</evidence>
<dbReference type="FunFam" id="2.10.230.10:FF:000002">
    <property type="entry name" value="Molecular chaperone DnaJ"/>
    <property type="match status" value="1"/>
</dbReference>
<organism evidence="17 18">
    <name type="scientific">Desulfomonile tiedjei (strain ATCC 49306 / DSM 6799 / DCB-1)</name>
    <dbReference type="NCBI Taxonomy" id="706587"/>
    <lineage>
        <taxon>Bacteria</taxon>
        <taxon>Pseudomonadati</taxon>
        <taxon>Thermodesulfobacteriota</taxon>
        <taxon>Desulfomonilia</taxon>
        <taxon>Desulfomonilales</taxon>
        <taxon>Desulfomonilaceae</taxon>
        <taxon>Desulfomonile</taxon>
    </lineage>
</organism>
<reference evidence="18" key="1">
    <citation type="submission" date="2012-06" db="EMBL/GenBank/DDBJ databases">
        <title>Complete sequence of chromosome of Desulfomonile tiedjei DSM 6799.</title>
        <authorList>
            <person name="Lucas S."/>
            <person name="Copeland A."/>
            <person name="Lapidus A."/>
            <person name="Glavina del Rio T."/>
            <person name="Dalin E."/>
            <person name="Tice H."/>
            <person name="Bruce D."/>
            <person name="Goodwin L."/>
            <person name="Pitluck S."/>
            <person name="Peters L."/>
            <person name="Ovchinnikova G."/>
            <person name="Zeytun A."/>
            <person name="Lu M."/>
            <person name="Kyrpides N."/>
            <person name="Mavromatis K."/>
            <person name="Ivanova N."/>
            <person name="Brettin T."/>
            <person name="Detter J.C."/>
            <person name="Han C."/>
            <person name="Larimer F."/>
            <person name="Land M."/>
            <person name="Hauser L."/>
            <person name="Markowitz V."/>
            <person name="Cheng J.-F."/>
            <person name="Hugenholtz P."/>
            <person name="Woyke T."/>
            <person name="Wu D."/>
            <person name="Spring S."/>
            <person name="Schroeder M."/>
            <person name="Brambilla E."/>
            <person name="Klenk H.-P."/>
            <person name="Eisen J.A."/>
        </authorList>
    </citation>
    <scope>NUCLEOTIDE SEQUENCE [LARGE SCALE GENOMIC DNA]</scope>
    <source>
        <strain evidence="18">ATCC 49306 / DSM 6799 / DCB-1</strain>
    </source>
</reference>
<keyword evidence="8 12" id="KW-0143">Chaperone</keyword>
<dbReference type="GO" id="GO:0005737">
    <property type="term" value="C:cytoplasm"/>
    <property type="evidence" value="ECO:0007669"/>
    <property type="project" value="UniProtKB-SubCell"/>
</dbReference>
<dbReference type="PRINTS" id="PR00625">
    <property type="entry name" value="JDOMAIN"/>
</dbReference>
<dbReference type="RefSeq" id="WP_014810950.1">
    <property type="nucleotide sequence ID" value="NC_018025.1"/>
</dbReference>
<dbReference type="SMART" id="SM00271">
    <property type="entry name" value="DnaJ"/>
    <property type="match status" value="1"/>
</dbReference>
<name>I4C8C2_DESTA</name>
<dbReference type="SUPFAM" id="SSF49493">
    <property type="entry name" value="HSP40/DnaJ peptide-binding domain"/>
    <property type="match status" value="2"/>
</dbReference>
<comment type="cofactor">
    <cofactor evidence="12">
        <name>Zn(2+)</name>
        <dbReference type="ChEBI" id="CHEBI:29105"/>
    </cofactor>
    <text evidence="12">Binds 2 Zn(2+) ions per monomer.</text>
</comment>
<dbReference type="PANTHER" id="PTHR43096">
    <property type="entry name" value="DNAJ HOMOLOG 1, MITOCHONDRIAL-RELATED"/>
    <property type="match status" value="1"/>
</dbReference>
<comment type="similarity">
    <text evidence="10 12">Belongs to the DnaJ family.</text>
</comment>
<dbReference type="GO" id="GO:0042026">
    <property type="term" value="P:protein refolding"/>
    <property type="evidence" value="ECO:0007669"/>
    <property type="project" value="TreeGrafter"/>
</dbReference>
<evidence type="ECO:0000256" key="2">
    <source>
        <dbReference type="ARBA" id="ARBA00022705"/>
    </source>
</evidence>
<keyword evidence="18" id="KW-1185">Reference proteome</keyword>
<dbReference type="FunFam" id="1.10.287.110:FF:000034">
    <property type="entry name" value="Chaperone protein DnaJ"/>
    <property type="match status" value="1"/>
</dbReference>
<dbReference type="InterPro" id="IPR036869">
    <property type="entry name" value="J_dom_sf"/>
</dbReference>